<feature type="region of interest" description="Disordered" evidence="4">
    <location>
        <begin position="82"/>
        <end position="111"/>
    </location>
</feature>
<keyword evidence="7" id="KW-1185">Reference proteome</keyword>
<feature type="compositionally biased region" description="Acidic residues" evidence="4">
    <location>
        <begin position="192"/>
        <end position="202"/>
    </location>
</feature>
<dbReference type="Proteomes" id="UP001390339">
    <property type="component" value="Unassembled WGS sequence"/>
</dbReference>
<sequence length="314" mass="33040">MNNFGVIEVAGAKTTNAPGWAYVPDTGHPGLSHQHPPAGAAGGGKNSKNRKRAARSTAGGPNLSYADLSARQEAKVRKELEVLDRDNPRDVSIPIPAKPKGSGRDTAKHTPNVRKILQSQKTFANHLDDWLALKEGGGGGAGNVAASAAATAAGGRKGSAVQQQQNKKSETPTARGGGASSSKQQQSKQEDVEMTDAPDADSGDQAGAGGSTILSPYRGPLPAPHPRDGDPLLVSRVPSMPTDEELEALLTAPPLTYLEARAGWGAEDRKYPVRVFCEVCGYWGRVKCIKCGTRVCALDCLDTHREDCVTRYGL</sequence>
<evidence type="ECO:0000313" key="7">
    <source>
        <dbReference type="Proteomes" id="UP001390339"/>
    </source>
</evidence>
<accession>A0ABR2J623</accession>
<keyword evidence="1" id="KW-0479">Metal-binding</keyword>
<evidence type="ECO:0000313" key="6">
    <source>
        <dbReference type="EMBL" id="KAK8872978.1"/>
    </source>
</evidence>
<evidence type="ECO:0000256" key="1">
    <source>
        <dbReference type="ARBA" id="ARBA00022723"/>
    </source>
</evidence>
<reference evidence="6 7" key="1">
    <citation type="journal article" date="2024" name="IMA Fungus">
        <title>Apiospora arundinis, a panoply of carbohydrate-active enzymes and secondary metabolites.</title>
        <authorList>
            <person name="Sorensen T."/>
            <person name="Petersen C."/>
            <person name="Muurmann A.T."/>
            <person name="Christiansen J.V."/>
            <person name="Brundto M.L."/>
            <person name="Overgaard C.K."/>
            <person name="Boysen A.T."/>
            <person name="Wollenberg R.D."/>
            <person name="Larsen T.O."/>
            <person name="Sorensen J.L."/>
            <person name="Nielsen K.L."/>
            <person name="Sondergaard T.E."/>
        </authorList>
    </citation>
    <scope>NUCLEOTIDE SEQUENCE [LARGE SCALE GENOMIC DNA]</scope>
    <source>
        <strain evidence="6 7">AAU 773</strain>
    </source>
</reference>
<dbReference type="EMBL" id="JAPCWZ010000003">
    <property type="protein sequence ID" value="KAK8872978.1"/>
    <property type="molecule type" value="Genomic_DNA"/>
</dbReference>
<feature type="region of interest" description="Disordered" evidence="4">
    <location>
        <begin position="15"/>
        <end position="69"/>
    </location>
</feature>
<feature type="domain" description="HIT-type" evidence="5">
    <location>
        <begin position="274"/>
        <end position="301"/>
    </location>
</feature>
<protein>
    <submittedName>
        <fullName evidence="6">HIT finger domain-containing protein</fullName>
    </submittedName>
</protein>
<dbReference type="PANTHER" id="PTHR13093">
    <property type="entry name" value="ZINC FINGER HIT DOMAIN CONTAINING PROTEIN 1"/>
    <property type="match status" value="1"/>
</dbReference>
<evidence type="ECO:0000256" key="2">
    <source>
        <dbReference type="ARBA" id="ARBA00022771"/>
    </source>
</evidence>
<evidence type="ECO:0000256" key="3">
    <source>
        <dbReference type="ARBA" id="ARBA00022833"/>
    </source>
</evidence>
<keyword evidence="3" id="KW-0862">Zinc</keyword>
<dbReference type="CDD" id="cd21437">
    <property type="entry name" value="zf-HIT_ZNHIT1_like"/>
    <property type="match status" value="1"/>
</dbReference>
<dbReference type="Pfam" id="PF04438">
    <property type="entry name" value="zf-HIT"/>
    <property type="match status" value="1"/>
</dbReference>
<evidence type="ECO:0000256" key="4">
    <source>
        <dbReference type="SAM" id="MobiDB-lite"/>
    </source>
</evidence>
<feature type="region of interest" description="Disordered" evidence="4">
    <location>
        <begin position="155"/>
        <end position="233"/>
    </location>
</feature>
<comment type="caution">
    <text evidence="6">The sequence shown here is derived from an EMBL/GenBank/DDBJ whole genome shotgun (WGS) entry which is preliminary data.</text>
</comment>
<name>A0ABR2J623_9PEZI</name>
<organism evidence="6 7">
    <name type="scientific">Apiospora arundinis</name>
    <dbReference type="NCBI Taxonomy" id="335852"/>
    <lineage>
        <taxon>Eukaryota</taxon>
        <taxon>Fungi</taxon>
        <taxon>Dikarya</taxon>
        <taxon>Ascomycota</taxon>
        <taxon>Pezizomycotina</taxon>
        <taxon>Sordariomycetes</taxon>
        <taxon>Xylariomycetidae</taxon>
        <taxon>Amphisphaeriales</taxon>
        <taxon>Apiosporaceae</taxon>
        <taxon>Apiospora</taxon>
    </lineage>
</organism>
<proteinExistence type="predicted"/>
<keyword evidence="2" id="KW-0863">Zinc-finger</keyword>
<evidence type="ECO:0000259" key="5">
    <source>
        <dbReference type="Pfam" id="PF04438"/>
    </source>
</evidence>
<gene>
    <name evidence="6" type="ORF">PGQ11_003492</name>
</gene>
<dbReference type="InterPro" id="IPR039723">
    <property type="entry name" value="Vps71/ZNHIT1"/>
</dbReference>
<dbReference type="InterPro" id="IPR007529">
    <property type="entry name" value="Znf_HIT"/>
</dbReference>